<feature type="compositionally biased region" description="Acidic residues" evidence="1">
    <location>
        <begin position="48"/>
        <end position="68"/>
    </location>
</feature>
<comment type="caution">
    <text evidence="2">The sequence shown here is derived from an EMBL/GenBank/DDBJ whole genome shotgun (WGS) entry which is preliminary data.</text>
</comment>
<protein>
    <submittedName>
        <fullName evidence="2">Uncharacterized protein</fullName>
    </submittedName>
</protein>
<accession>A0A956M478</accession>
<feature type="non-terminal residue" evidence="2">
    <location>
        <position position="157"/>
    </location>
</feature>
<feature type="region of interest" description="Disordered" evidence="1">
    <location>
        <begin position="42"/>
        <end position="68"/>
    </location>
</feature>
<organism evidence="2 3">
    <name type="scientific">Eiseniibacteriota bacterium</name>
    <dbReference type="NCBI Taxonomy" id="2212470"/>
    <lineage>
        <taxon>Bacteria</taxon>
        <taxon>Candidatus Eiseniibacteriota</taxon>
    </lineage>
</organism>
<evidence type="ECO:0000256" key="1">
    <source>
        <dbReference type="SAM" id="MobiDB-lite"/>
    </source>
</evidence>
<dbReference type="Proteomes" id="UP000697710">
    <property type="component" value="Unassembled WGS sequence"/>
</dbReference>
<proteinExistence type="predicted"/>
<name>A0A956M478_UNCEI</name>
<dbReference type="AlphaFoldDB" id="A0A956M478"/>
<evidence type="ECO:0000313" key="3">
    <source>
        <dbReference type="Proteomes" id="UP000697710"/>
    </source>
</evidence>
<reference evidence="2" key="1">
    <citation type="submission" date="2020-04" db="EMBL/GenBank/DDBJ databases">
        <authorList>
            <person name="Zhang T."/>
        </authorList>
    </citation>
    <scope>NUCLEOTIDE SEQUENCE</scope>
    <source>
        <strain evidence="2">HKST-UBA01</strain>
    </source>
</reference>
<reference evidence="2" key="2">
    <citation type="journal article" date="2021" name="Microbiome">
        <title>Successional dynamics and alternative stable states in a saline activated sludge microbial community over 9 years.</title>
        <authorList>
            <person name="Wang Y."/>
            <person name="Ye J."/>
            <person name="Ju F."/>
            <person name="Liu L."/>
            <person name="Boyd J.A."/>
            <person name="Deng Y."/>
            <person name="Parks D.H."/>
            <person name="Jiang X."/>
            <person name="Yin X."/>
            <person name="Woodcroft B.J."/>
            <person name="Tyson G.W."/>
            <person name="Hugenholtz P."/>
            <person name="Polz M.F."/>
            <person name="Zhang T."/>
        </authorList>
    </citation>
    <scope>NUCLEOTIDE SEQUENCE</scope>
    <source>
        <strain evidence="2">HKST-UBA01</strain>
    </source>
</reference>
<dbReference type="EMBL" id="JAGQHR010001212">
    <property type="protein sequence ID" value="MCA9730442.1"/>
    <property type="molecule type" value="Genomic_DNA"/>
</dbReference>
<gene>
    <name evidence="2" type="ORF">KC729_22370</name>
</gene>
<evidence type="ECO:0000313" key="2">
    <source>
        <dbReference type="EMBL" id="MCA9730442.1"/>
    </source>
</evidence>
<sequence>MRYFLALLGAVAITVAIFLFMQGLIESRQQQDVVLPLHTLVEVPPPEREEEEPEPEEEPPEEPLEEPIMEALQVAPPTPEPAPELEIAALDLGVGDIKIQSAGDRWNGPVGRAGIAVAAGGGEDAQGYIEVIPFDTRKPNVPDVAWENKISGWVLVE</sequence>